<evidence type="ECO:0000313" key="3">
    <source>
        <dbReference type="EMBL" id="ACM19560.1"/>
    </source>
</evidence>
<dbReference type="RefSeq" id="WP_012646289.1">
    <property type="nucleotide sequence ID" value="NC_011979.1"/>
</dbReference>
<dbReference type="PANTHER" id="PTHR30035:SF3">
    <property type="entry name" value="INTERMEMBRANE PHOSPHOLIPID TRANSPORT SYSTEM LIPOPROTEIN MLAA"/>
    <property type="match status" value="1"/>
</dbReference>
<dbReference type="AlphaFoldDB" id="B9M3R7"/>
<dbReference type="Pfam" id="PF04333">
    <property type="entry name" value="MlaA"/>
    <property type="match status" value="1"/>
</dbReference>
<dbReference type="PANTHER" id="PTHR30035">
    <property type="entry name" value="LIPOPROTEIN VACJ-RELATED"/>
    <property type="match status" value="1"/>
</dbReference>
<keyword evidence="3" id="KW-0449">Lipoprotein</keyword>
<reference evidence="3 4" key="1">
    <citation type="submission" date="2009-01" db="EMBL/GenBank/DDBJ databases">
        <title>Complete sequence of Geobacter sp. FRC-32.</title>
        <authorList>
            <consortium name="US DOE Joint Genome Institute"/>
            <person name="Lucas S."/>
            <person name="Copeland A."/>
            <person name="Lapidus A."/>
            <person name="Glavina del Rio T."/>
            <person name="Dalin E."/>
            <person name="Tice H."/>
            <person name="Bruce D."/>
            <person name="Goodwin L."/>
            <person name="Pitluck S."/>
            <person name="Saunders E."/>
            <person name="Brettin T."/>
            <person name="Detter J.C."/>
            <person name="Han C."/>
            <person name="Larimer F."/>
            <person name="Land M."/>
            <person name="Hauser L."/>
            <person name="Kyrpides N."/>
            <person name="Ovchinnikova G."/>
            <person name="Kostka J."/>
            <person name="Richardson P."/>
        </authorList>
    </citation>
    <scope>NUCLEOTIDE SEQUENCE [LARGE SCALE GENOMIC DNA]</scope>
    <source>
        <strain evidence="4">DSM 22248 / JCM 15807 / FRC-32</strain>
    </source>
</reference>
<dbReference type="PRINTS" id="PR01805">
    <property type="entry name" value="VACJLIPOPROT"/>
</dbReference>
<dbReference type="InterPro" id="IPR007428">
    <property type="entry name" value="MlaA"/>
</dbReference>
<organism evidence="3 4">
    <name type="scientific">Geotalea daltonii (strain DSM 22248 / JCM 15807 / FRC-32)</name>
    <name type="common">Geobacter daltonii</name>
    <dbReference type="NCBI Taxonomy" id="316067"/>
    <lineage>
        <taxon>Bacteria</taxon>
        <taxon>Pseudomonadati</taxon>
        <taxon>Thermodesulfobacteriota</taxon>
        <taxon>Desulfuromonadia</taxon>
        <taxon>Geobacterales</taxon>
        <taxon>Geobacteraceae</taxon>
        <taxon>Geotalea</taxon>
    </lineage>
</organism>
<sequence>MTGRALATIGRILLAIVLMAVVCGCAAPRLEAEIPARHTLDEFIETERQDDPLDIYDPVERFNRGVYRFNYYADNYVFLPVVNFYEFVTPVFLQDRVSNFFNNVSELSTLANCILQLKPKCTAKTVGRIVINTTLGIGGMFDPATQWQIDRQREDFGQTLGYYGAGPGPFVVLPFMGPSNLRDTIGLSADIGGFFFIDPFDFEHNKALGLAFDTMYLVDMRHKIKFRYFESGSPFEYELIRMLYTKARESEIRN</sequence>
<dbReference type="Proteomes" id="UP000007721">
    <property type="component" value="Chromosome"/>
</dbReference>
<proteinExistence type="inferred from homology"/>
<gene>
    <name evidence="3" type="ordered locus">Geob_1200</name>
</gene>
<dbReference type="GO" id="GO:0016020">
    <property type="term" value="C:membrane"/>
    <property type="evidence" value="ECO:0007669"/>
    <property type="project" value="InterPro"/>
</dbReference>
<dbReference type="HOGENOM" id="CLU_059326_2_2_7"/>
<dbReference type="EMBL" id="CP001390">
    <property type="protein sequence ID" value="ACM19560.1"/>
    <property type="molecule type" value="Genomic_DNA"/>
</dbReference>
<dbReference type="OrthoDB" id="9785326at2"/>
<evidence type="ECO:0000256" key="1">
    <source>
        <dbReference type="ARBA" id="ARBA00010634"/>
    </source>
</evidence>
<accession>B9M3R7</accession>
<keyword evidence="2" id="KW-0732">Signal</keyword>
<evidence type="ECO:0000256" key="2">
    <source>
        <dbReference type="ARBA" id="ARBA00022729"/>
    </source>
</evidence>
<dbReference type="STRING" id="316067.Geob_1200"/>
<dbReference type="eggNOG" id="COG2853">
    <property type="taxonomic scope" value="Bacteria"/>
</dbReference>
<dbReference type="PROSITE" id="PS51257">
    <property type="entry name" value="PROKAR_LIPOPROTEIN"/>
    <property type="match status" value="1"/>
</dbReference>
<protein>
    <submittedName>
        <fullName evidence="3">VacJ family lipoprotein</fullName>
    </submittedName>
</protein>
<dbReference type="GO" id="GO:0120010">
    <property type="term" value="P:intermembrane phospholipid transfer"/>
    <property type="evidence" value="ECO:0007669"/>
    <property type="project" value="TreeGrafter"/>
</dbReference>
<dbReference type="KEGG" id="geo:Geob_1200"/>
<name>B9M3R7_GEODF</name>
<comment type="similarity">
    <text evidence="1">Belongs to the MlaA family.</text>
</comment>
<keyword evidence="4" id="KW-1185">Reference proteome</keyword>
<evidence type="ECO:0000313" key="4">
    <source>
        <dbReference type="Proteomes" id="UP000007721"/>
    </source>
</evidence>